<reference evidence="29" key="3">
    <citation type="submission" date="2025-09" db="UniProtKB">
        <authorList>
            <consortium name="Ensembl"/>
        </authorList>
    </citation>
    <scope>IDENTIFICATION</scope>
</reference>
<dbReference type="SUPFAM" id="SSF46934">
    <property type="entry name" value="UBA-like"/>
    <property type="match status" value="1"/>
</dbReference>
<dbReference type="InterPro" id="IPR017907">
    <property type="entry name" value="Znf_RING_CS"/>
</dbReference>
<dbReference type="InterPro" id="IPR014741">
    <property type="entry name" value="Adaptor_Cbl_EF_hand-like"/>
</dbReference>
<dbReference type="FunFam" id="1.20.930.20:FF:000001">
    <property type="entry name" value="E3 ubiquitin-protein ligase CBL"/>
    <property type="match status" value="1"/>
</dbReference>
<evidence type="ECO:0000256" key="24">
    <source>
        <dbReference type="RuleBase" id="RU367001"/>
    </source>
</evidence>
<reference evidence="29" key="1">
    <citation type="submission" date="2016-12" db="EMBL/GenBank/DDBJ databases">
        <title>Mouse lemur reference genome and diversity panel.</title>
        <authorList>
            <person name="Harris R."/>
            <person name="Larsen P."/>
            <person name="Liu Y."/>
            <person name="Hughes D.S."/>
            <person name="Murali S."/>
            <person name="Raveendran M."/>
            <person name="Korchina V."/>
            <person name="Wang M."/>
            <person name="Jhangiani S."/>
            <person name="Bandaranaike D."/>
            <person name="Bellair M."/>
            <person name="Blankenburg K."/>
            <person name="Chao H."/>
            <person name="Dahdouli M."/>
            <person name="Dinh H."/>
            <person name="Doddapaneni H."/>
            <person name="English A."/>
            <person name="Firestine M."/>
            <person name="Gnanaolivu R."/>
            <person name="Gross S."/>
            <person name="Hernandez B."/>
            <person name="Javaid M."/>
            <person name="Jayaseelan J."/>
            <person name="Jones J."/>
            <person name="Khan Z."/>
            <person name="Kovar C."/>
            <person name="Kurapati P."/>
            <person name="Le B."/>
            <person name="Lee S."/>
            <person name="Li M."/>
            <person name="Mathew T."/>
            <person name="Narasimhan A."/>
            <person name="Ngo D."/>
            <person name="Nguyen L."/>
            <person name="Okwuonu G."/>
            <person name="Ongeri F."/>
            <person name="Osuji N."/>
            <person name="Pu L.-L."/>
            <person name="Puazo M."/>
            <person name="Quiroz J."/>
            <person name="Raj R."/>
            <person name="Rajbhandari K."/>
            <person name="Reid J.G."/>
            <person name="Santibanez J."/>
            <person name="Sexton D."/>
            <person name="Skinner E."/>
            <person name="Vee V."/>
            <person name="Weissenberger G."/>
            <person name="Wu Y."/>
            <person name="Xin Y."/>
            <person name="Han Y."/>
            <person name="Campbell C."/>
            <person name="Brown A."/>
            <person name="Sullivan B."/>
            <person name="Shelton J."/>
            <person name="Brown S."/>
            <person name="Dudchenko O."/>
            <person name="Machol I."/>
            <person name="Durand N."/>
            <person name="Shamim M."/>
            <person name="Lieberman A."/>
            <person name="Muzny D.M."/>
            <person name="Richards S."/>
            <person name="Yoder A."/>
            <person name="Worley K.C."/>
            <person name="Rogers J."/>
            <person name="Gibbs R.A."/>
        </authorList>
    </citation>
    <scope>NUCLEOTIDE SEQUENCE [LARGE SCALE GENOMIC DNA]</scope>
</reference>
<dbReference type="GO" id="GO:0005509">
    <property type="term" value="F:calcium ion binding"/>
    <property type="evidence" value="ECO:0007669"/>
    <property type="project" value="UniProtKB-UniRule"/>
</dbReference>
<dbReference type="EC" id="2.3.2.27" evidence="7 24"/>
<dbReference type="GO" id="GO:0005794">
    <property type="term" value="C:Golgi apparatus"/>
    <property type="evidence" value="ECO:0007669"/>
    <property type="project" value="UniProtKB-SubCell"/>
</dbReference>
<dbReference type="PROSITE" id="PS50089">
    <property type="entry name" value="ZF_RING_2"/>
    <property type="match status" value="1"/>
</dbReference>
<feature type="compositionally biased region" description="Gly residues" evidence="25">
    <location>
        <begin position="10"/>
        <end position="21"/>
    </location>
</feature>
<dbReference type="SMART" id="SM00184">
    <property type="entry name" value="RING"/>
    <property type="match status" value="1"/>
</dbReference>
<evidence type="ECO:0000256" key="2">
    <source>
        <dbReference type="ARBA" id="ARBA00004138"/>
    </source>
</evidence>
<dbReference type="PANTHER" id="PTHR23007">
    <property type="entry name" value="CBL"/>
    <property type="match status" value="1"/>
</dbReference>
<feature type="region of interest" description="Disordered" evidence="25">
    <location>
        <begin position="476"/>
        <end position="613"/>
    </location>
</feature>
<dbReference type="Pfam" id="PF02761">
    <property type="entry name" value="Cbl_N2"/>
    <property type="match status" value="1"/>
</dbReference>
<dbReference type="EMBL" id="ABDC03007048">
    <property type="status" value="NOT_ANNOTATED_CDS"/>
    <property type="molecule type" value="Genomic_DNA"/>
</dbReference>
<comment type="domain">
    <text evidence="24">The N-terminus is composed of the phosphotyrosine binding (PTB) domain, a short linker region and the RING-type zinc finger. The PTB domain, which is also called TKB (tyrosine kinase binding) domain, is composed of three different subdomains: a four-helix bundle (4H), a calcium-binding EF hand and a divergent SH2 domain.</text>
</comment>
<dbReference type="GO" id="GO:0030971">
    <property type="term" value="F:receptor tyrosine kinase binding"/>
    <property type="evidence" value="ECO:0007669"/>
    <property type="project" value="TreeGrafter"/>
</dbReference>
<feature type="region of interest" description="Disordered" evidence="25">
    <location>
        <begin position="774"/>
        <end position="818"/>
    </location>
</feature>
<evidence type="ECO:0000256" key="20">
    <source>
        <dbReference type="ARBA" id="ARBA00023136"/>
    </source>
</evidence>
<evidence type="ECO:0000256" key="13">
    <source>
        <dbReference type="ARBA" id="ARBA00022737"/>
    </source>
</evidence>
<comment type="function">
    <text evidence="24">E3 ubiquitin-protein ligase which accepts ubiquitin from specific E2 ubiquitin-conjugating enzymes, and transfers it to substrates, generally promoting their degradation by the proteasome.</text>
</comment>
<feature type="compositionally biased region" description="Acidic residues" evidence="25">
    <location>
        <begin position="741"/>
        <end position="750"/>
    </location>
</feature>
<feature type="compositionally biased region" description="Low complexity" evidence="25">
    <location>
        <begin position="774"/>
        <end position="784"/>
    </location>
</feature>
<dbReference type="FunFam" id="3.30.40.10:FF:000015">
    <property type="entry name" value="E3 ubiquitin-protein ligase CBL"/>
    <property type="match status" value="1"/>
</dbReference>
<dbReference type="Gene3D" id="3.30.505.10">
    <property type="entry name" value="SH2 domain"/>
    <property type="match status" value="1"/>
</dbReference>
<dbReference type="GO" id="GO:0045121">
    <property type="term" value="C:membrane raft"/>
    <property type="evidence" value="ECO:0007669"/>
    <property type="project" value="TreeGrafter"/>
</dbReference>
<dbReference type="InterPro" id="IPR036860">
    <property type="entry name" value="SH2_dom_sf"/>
</dbReference>
<dbReference type="GO" id="GO:0017124">
    <property type="term" value="F:SH3 domain binding"/>
    <property type="evidence" value="ECO:0007669"/>
    <property type="project" value="UniProtKB-ARBA"/>
</dbReference>
<name>A0A8C5Y468_MICMU</name>
<dbReference type="CDD" id="cd09920">
    <property type="entry name" value="SH2_Cbl-b_TKB"/>
    <property type="match status" value="1"/>
</dbReference>
<evidence type="ECO:0000313" key="30">
    <source>
        <dbReference type="Proteomes" id="UP000694394"/>
    </source>
</evidence>
<dbReference type="FunFam" id="1.10.238.10:FF:000022">
    <property type="entry name" value="E3 ubiquitin-protein ligase CBL"/>
    <property type="match status" value="1"/>
</dbReference>
<feature type="region of interest" description="Disordered" evidence="25">
    <location>
        <begin position="429"/>
        <end position="461"/>
    </location>
</feature>
<evidence type="ECO:0000256" key="6">
    <source>
        <dbReference type="ARBA" id="ARBA00004906"/>
    </source>
</evidence>
<dbReference type="FunFam" id="3.30.505.10:FF:000154">
    <property type="entry name" value="E3 ubiquitin-protein ligase CBL"/>
    <property type="match status" value="1"/>
</dbReference>
<dbReference type="CDD" id="cd16708">
    <property type="entry name" value="RING-HC_Cbl"/>
    <property type="match status" value="1"/>
</dbReference>
<evidence type="ECO:0000256" key="15">
    <source>
        <dbReference type="ARBA" id="ARBA00022786"/>
    </source>
</evidence>
<keyword evidence="13" id="KW-0677">Repeat</keyword>
<comment type="pathway">
    <text evidence="6 24">Protein modification; protein ubiquitination.</text>
</comment>
<dbReference type="Gene3D" id="1.20.930.20">
    <property type="entry name" value="Adaptor protein Cbl, N-terminal domain"/>
    <property type="match status" value="1"/>
</dbReference>
<evidence type="ECO:0000256" key="4">
    <source>
        <dbReference type="ARBA" id="ARBA00004496"/>
    </source>
</evidence>
<evidence type="ECO:0000256" key="25">
    <source>
        <dbReference type="SAM" id="MobiDB-lite"/>
    </source>
</evidence>
<dbReference type="Pfam" id="PF02262">
    <property type="entry name" value="Cbl_N"/>
    <property type="match status" value="1"/>
</dbReference>
<keyword evidence="19" id="KW-0333">Golgi apparatus</keyword>
<feature type="compositionally biased region" description="Polar residues" evidence="25">
    <location>
        <begin position="504"/>
        <end position="522"/>
    </location>
</feature>
<dbReference type="PANTHER" id="PTHR23007:SF5">
    <property type="entry name" value="E3 UBIQUITIN-PROTEIN LIGASE CBL"/>
    <property type="match status" value="1"/>
</dbReference>
<dbReference type="InterPro" id="IPR024162">
    <property type="entry name" value="Adaptor_Cbl"/>
</dbReference>
<keyword evidence="30" id="KW-1185">Reference proteome</keyword>
<keyword evidence="11 24" id="KW-0808">Transferase</keyword>
<dbReference type="Pfam" id="PF00097">
    <property type="entry name" value="zf-C3HC4"/>
    <property type="match status" value="1"/>
</dbReference>
<dbReference type="InterPro" id="IPR011992">
    <property type="entry name" value="EF-hand-dom_pair"/>
</dbReference>
<evidence type="ECO:0000256" key="7">
    <source>
        <dbReference type="ARBA" id="ARBA00012483"/>
    </source>
</evidence>
<evidence type="ECO:0000256" key="16">
    <source>
        <dbReference type="ARBA" id="ARBA00022833"/>
    </source>
</evidence>
<protein>
    <recommendedName>
        <fullName evidence="22 24">E3 ubiquitin-protein ligase CBL</fullName>
        <ecNumber evidence="7 24">2.3.2.27</ecNumber>
    </recommendedName>
</protein>
<dbReference type="SUPFAM" id="SSF47473">
    <property type="entry name" value="EF-hand"/>
    <property type="match status" value="1"/>
</dbReference>
<evidence type="ECO:0000313" key="29">
    <source>
        <dbReference type="Ensembl" id="ENSMICP00000045345.1"/>
    </source>
</evidence>
<keyword evidence="9" id="KW-0963">Cytoplasm</keyword>
<comment type="catalytic activity">
    <reaction evidence="1 24">
        <text>S-ubiquitinyl-[E2 ubiquitin-conjugating enzyme]-L-cysteine + [acceptor protein]-L-lysine = [E2 ubiquitin-conjugating enzyme]-L-cysteine + N(6)-ubiquitinyl-[acceptor protein]-L-lysine.</text>
        <dbReference type="EC" id="2.3.2.27"/>
    </reaction>
</comment>
<keyword evidence="10" id="KW-0597">Phosphoprotein</keyword>
<dbReference type="Gene3D" id="3.30.40.10">
    <property type="entry name" value="Zinc/RING finger domain, C3HC4 (zinc finger)"/>
    <property type="match status" value="1"/>
</dbReference>
<dbReference type="InterPro" id="IPR001841">
    <property type="entry name" value="Znf_RING"/>
</dbReference>
<evidence type="ECO:0000256" key="17">
    <source>
        <dbReference type="ARBA" id="ARBA00022837"/>
    </source>
</evidence>
<keyword evidence="14 23" id="KW-0863">Zinc-finger</keyword>
<feature type="domain" description="Cbl-PTB" evidence="28">
    <location>
        <begin position="46"/>
        <end position="350"/>
    </location>
</feature>
<dbReference type="UniPathway" id="UPA00143"/>
<comment type="subcellular location">
    <subcellularLocation>
        <location evidence="3">Cell membrane</location>
    </subcellularLocation>
    <subcellularLocation>
        <location evidence="2">Cell projection</location>
        <location evidence="2">Cilium</location>
    </subcellularLocation>
    <subcellularLocation>
        <location evidence="4">Cytoplasm</location>
    </subcellularLocation>
    <subcellularLocation>
        <location evidence="5">Golgi apparatus</location>
    </subcellularLocation>
</comment>
<evidence type="ECO:0000256" key="8">
    <source>
        <dbReference type="ARBA" id="ARBA00022475"/>
    </source>
</evidence>
<evidence type="ECO:0000256" key="1">
    <source>
        <dbReference type="ARBA" id="ARBA00000900"/>
    </source>
</evidence>
<evidence type="ECO:0000256" key="14">
    <source>
        <dbReference type="ARBA" id="ARBA00022771"/>
    </source>
</evidence>
<feature type="compositionally biased region" description="Polar residues" evidence="25">
    <location>
        <begin position="703"/>
        <end position="728"/>
    </location>
</feature>
<evidence type="ECO:0000256" key="21">
    <source>
        <dbReference type="ARBA" id="ARBA00023273"/>
    </source>
</evidence>
<evidence type="ECO:0000256" key="18">
    <source>
        <dbReference type="ARBA" id="ARBA00022843"/>
    </source>
</evidence>
<evidence type="ECO:0000259" key="27">
    <source>
        <dbReference type="PROSITE" id="PS50089"/>
    </source>
</evidence>
<dbReference type="GO" id="GO:0046875">
    <property type="term" value="F:ephrin receptor binding"/>
    <property type="evidence" value="ECO:0007669"/>
    <property type="project" value="UniProtKB-ARBA"/>
</dbReference>
<dbReference type="GO" id="GO:0007166">
    <property type="term" value="P:cell surface receptor signaling pathway"/>
    <property type="evidence" value="ECO:0007669"/>
    <property type="project" value="InterPro"/>
</dbReference>
<evidence type="ECO:0000256" key="10">
    <source>
        <dbReference type="ARBA" id="ARBA00022553"/>
    </source>
</evidence>
<dbReference type="PROSITE" id="PS51506">
    <property type="entry name" value="CBL_PTB"/>
    <property type="match status" value="1"/>
</dbReference>
<dbReference type="InterPro" id="IPR024159">
    <property type="entry name" value="Cbl_PTB"/>
</dbReference>
<evidence type="ECO:0000256" key="12">
    <source>
        <dbReference type="ARBA" id="ARBA00022723"/>
    </source>
</evidence>
<gene>
    <name evidence="29" type="primary">CBL</name>
</gene>
<dbReference type="GO" id="GO:0061630">
    <property type="term" value="F:ubiquitin protein ligase activity"/>
    <property type="evidence" value="ECO:0007669"/>
    <property type="project" value="UniProtKB-EC"/>
</dbReference>
<feature type="region of interest" description="Disordered" evidence="25">
    <location>
        <begin position="645"/>
        <end position="757"/>
    </location>
</feature>
<dbReference type="InterPro" id="IPR009060">
    <property type="entry name" value="UBA-like_sf"/>
</dbReference>
<dbReference type="GO" id="GO:0006511">
    <property type="term" value="P:ubiquitin-dependent protein catabolic process"/>
    <property type="evidence" value="ECO:0007669"/>
    <property type="project" value="UniProtKB-ARBA"/>
</dbReference>
<dbReference type="SUPFAM" id="SSF55550">
    <property type="entry name" value="SH2 domain"/>
    <property type="match status" value="1"/>
</dbReference>
<evidence type="ECO:0000259" key="26">
    <source>
        <dbReference type="PROSITE" id="PS50030"/>
    </source>
</evidence>
<dbReference type="InterPro" id="IPR015940">
    <property type="entry name" value="UBA"/>
</dbReference>
<keyword evidence="15 24" id="KW-0833">Ubl conjugation pathway</keyword>
<dbReference type="GO" id="GO:0005829">
    <property type="term" value="C:cytosol"/>
    <property type="evidence" value="ECO:0007669"/>
    <property type="project" value="UniProtKB-ARBA"/>
</dbReference>
<dbReference type="InterPro" id="IPR036537">
    <property type="entry name" value="Adaptor_Cbl_N_dom_sf"/>
</dbReference>
<dbReference type="Ensembl" id="ENSMICT00000069933.1">
    <property type="protein sequence ID" value="ENSMICP00000045345.1"/>
    <property type="gene ID" value="ENSMICG00000004567.3"/>
</dbReference>
<feature type="compositionally biased region" description="Pro residues" evidence="25">
    <location>
        <begin position="532"/>
        <end position="549"/>
    </location>
</feature>
<evidence type="ECO:0000256" key="9">
    <source>
        <dbReference type="ARBA" id="ARBA00022490"/>
    </source>
</evidence>
<dbReference type="InterPro" id="IPR013083">
    <property type="entry name" value="Znf_RING/FYVE/PHD"/>
</dbReference>
<dbReference type="GO" id="GO:0016567">
    <property type="term" value="P:protein ubiquitination"/>
    <property type="evidence" value="ECO:0007669"/>
    <property type="project" value="UniProtKB-UniPathway"/>
</dbReference>
<dbReference type="GO" id="GO:1902531">
    <property type="term" value="P:regulation of intracellular signal transduction"/>
    <property type="evidence" value="ECO:0007669"/>
    <property type="project" value="UniProtKB-ARBA"/>
</dbReference>
<dbReference type="Gene3D" id="1.10.8.10">
    <property type="entry name" value="DNA helicase RuvA subunit, C-terminal domain"/>
    <property type="match status" value="1"/>
</dbReference>
<sequence>MAGNVKKSSGAGGGGGSGGSGSGGLIGLMKDAFQPHHHHHHLSPHPPGTVDKKMVEKCWKLMDKVVRLCQNPKLALKNSPPYILDLLPDTYQHLRTILSRYEGKMETLGENEYFRVFMENLMKKTKQTISLFKEGKERMYEENSQPRRNLTKLSLIFSHMLAELKGIFPSGLFQGDTFRITKADAAEFWRKAFGEKTIVPWKSFRQALHEVHPISSGLEAMALKSTIDLTCNDYISVFEFDIFTRLFQPWSSLLRNWNSLAVTHPGYMAFLTYDEVKARLQKFIHKPGSYIFRLSCTRLGQWAIGYVTADGNILQTIPHNKPLFQALIDGFREGFYLFPDGRNQNPDLTGLCEPTPQDHIKVTQEQYELYCEMGSTFQLCKICAENDKDVKIEPCGHLMCTSCLTSWQESEGQGCPFCRCEIKGTEPIVVDPFDPRGSGSLLRQGTEGAPSPNYDDDDDERADDSLFMMKELAGAKVERPPSPFSMAPQASLPPVPPRLDLLQQRVSVPSSASGLGTASKAASGSLHKDKPLPVPPTLRDLPPPPPPDRPYSVGAENRPQRRPLPCTPGDCPSRDKLPPVPSSRVGDSWLSRPIPKVPVAAPSPSDPWTGRELTNRHSLPFSLPSQMEPRADVPRLGSTFSLDTSMVSPNSSPLAGPECEHPKIKPSSSANAIYSLATSSVPKLPSGEQCENEEDTEYMTPPLSLSASPDTTRSQAPPLTENSTSVSEGNLAAAHASTGPEESENEDDGYDVPKPPVPAVLARRTLSDISNASSSLGWLSLDGDPTTNFTEGSQVPERPPKPFPRRINSERKAGSCQQGGAAAAAAAAAAASPQLSSEIENLMSQGYSYQDIQKALVIAHNNIEMAKNILREFVSISSPAHVAT</sequence>
<dbReference type="SMART" id="SM00165">
    <property type="entry name" value="UBA"/>
    <property type="match status" value="1"/>
</dbReference>
<feature type="compositionally biased region" description="Polar residues" evidence="25">
    <location>
        <begin position="666"/>
        <end position="681"/>
    </location>
</feature>
<dbReference type="SUPFAM" id="SSF57850">
    <property type="entry name" value="RING/U-box"/>
    <property type="match status" value="1"/>
</dbReference>
<dbReference type="Pfam" id="PF00627">
    <property type="entry name" value="UBA"/>
    <property type="match status" value="1"/>
</dbReference>
<dbReference type="FunFam" id="1.10.8.10:FF:000030">
    <property type="entry name" value="E3 ubiquitin-protein ligase CBL"/>
    <property type="match status" value="1"/>
</dbReference>
<accession>A0A8C5Y468</accession>
<feature type="domain" description="UBA" evidence="26">
    <location>
        <begin position="834"/>
        <end position="873"/>
    </location>
</feature>
<dbReference type="GO" id="GO:0001784">
    <property type="term" value="F:phosphotyrosine residue binding"/>
    <property type="evidence" value="ECO:0007669"/>
    <property type="project" value="UniProtKB-UniRule"/>
</dbReference>
<dbReference type="AlphaFoldDB" id="A0A8C5Y468"/>
<proteinExistence type="predicted"/>
<dbReference type="CDD" id="cd14393">
    <property type="entry name" value="UBA_c-Cbl"/>
    <property type="match status" value="1"/>
</dbReference>
<dbReference type="GeneTree" id="ENSGT00940000155772"/>
<dbReference type="Pfam" id="PF02762">
    <property type="entry name" value="Cbl_N3"/>
    <property type="match status" value="1"/>
</dbReference>
<dbReference type="GO" id="GO:0042059">
    <property type="term" value="P:negative regulation of epidermal growth factor receptor signaling pathway"/>
    <property type="evidence" value="ECO:0007669"/>
    <property type="project" value="UniProtKB-ARBA"/>
</dbReference>
<dbReference type="SUPFAM" id="SSF47668">
    <property type="entry name" value="N-terminal domain of cbl (N-cbl)"/>
    <property type="match status" value="1"/>
</dbReference>
<evidence type="ECO:0000256" key="5">
    <source>
        <dbReference type="ARBA" id="ARBA00004555"/>
    </source>
</evidence>
<feature type="domain" description="RING-type" evidence="27">
    <location>
        <begin position="380"/>
        <end position="419"/>
    </location>
</feature>
<keyword evidence="16 24" id="KW-0862">Zinc</keyword>
<evidence type="ECO:0000256" key="11">
    <source>
        <dbReference type="ARBA" id="ARBA00022679"/>
    </source>
</evidence>
<keyword evidence="21" id="KW-0966">Cell projection</keyword>
<dbReference type="InterPro" id="IPR014742">
    <property type="entry name" value="Adaptor_Cbl_SH2-like"/>
</dbReference>
<dbReference type="EMBL" id="ABDC03007047">
    <property type="status" value="NOT_ANNOTATED_CDS"/>
    <property type="molecule type" value="Genomic_DNA"/>
</dbReference>
<feature type="region of interest" description="Disordered" evidence="25">
    <location>
        <begin position="1"/>
        <end position="21"/>
    </location>
</feature>
<reference evidence="29" key="2">
    <citation type="submission" date="2025-08" db="UniProtKB">
        <authorList>
            <consortium name="Ensembl"/>
        </authorList>
    </citation>
    <scope>IDENTIFICATION</scope>
</reference>
<dbReference type="InterPro" id="IPR018957">
    <property type="entry name" value="Znf_C3HC4_RING-type"/>
</dbReference>
<dbReference type="GO" id="GO:0008270">
    <property type="term" value="F:zinc ion binding"/>
    <property type="evidence" value="ECO:0007669"/>
    <property type="project" value="UniProtKB-KW"/>
</dbReference>
<keyword evidence="18" id="KW-0832">Ubl conjugation</keyword>
<organism evidence="29 30">
    <name type="scientific">Microcebus murinus</name>
    <name type="common">Gray mouse lemur</name>
    <name type="synonym">Lemur murinus</name>
    <dbReference type="NCBI Taxonomy" id="30608"/>
    <lineage>
        <taxon>Eukaryota</taxon>
        <taxon>Metazoa</taxon>
        <taxon>Chordata</taxon>
        <taxon>Craniata</taxon>
        <taxon>Vertebrata</taxon>
        <taxon>Euteleostomi</taxon>
        <taxon>Mammalia</taxon>
        <taxon>Eutheria</taxon>
        <taxon>Euarchontoglires</taxon>
        <taxon>Primates</taxon>
        <taxon>Strepsirrhini</taxon>
        <taxon>Lemuriformes</taxon>
        <taxon>Cheirogaleidae</taxon>
        <taxon>Microcebus</taxon>
    </lineage>
</organism>
<keyword evidence="12 24" id="KW-0479">Metal-binding</keyword>
<dbReference type="GO" id="GO:0005929">
    <property type="term" value="C:cilium"/>
    <property type="evidence" value="ECO:0007669"/>
    <property type="project" value="UniProtKB-SubCell"/>
</dbReference>
<keyword evidence="17 24" id="KW-0106">Calcium</keyword>
<keyword evidence="8" id="KW-1003">Cell membrane</keyword>
<dbReference type="PROSITE" id="PS50030">
    <property type="entry name" value="UBA"/>
    <property type="match status" value="1"/>
</dbReference>
<evidence type="ECO:0000256" key="23">
    <source>
        <dbReference type="PROSITE-ProRule" id="PRU00175"/>
    </source>
</evidence>
<evidence type="ECO:0000259" key="28">
    <source>
        <dbReference type="PROSITE" id="PS51506"/>
    </source>
</evidence>
<dbReference type="InterPro" id="IPR003153">
    <property type="entry name" value="Adaptor_Cbl_N_hlx"/>
</dbReference>
<evidence type="ECO:0000256" key="22">
    <source>
        <dbReference type="ARBA" id="ARBA00067639"/>
    </source>
</evidence>
<keyword evidence="20" id="KW-0472">Membrane</keyword>
<dbReference type="Gene3D" id="1.10.238.10">
    <property type="entry name" value="EF-hand"/>
    <property type="match status" value="1"/>
</dbReference>
<evidence type="ECO:0000256" key="19">
    <source>
        <dbReference type="ARBA" id="ARBA00023034"/>
    </source>
</evidence>
<evidence type="ECO:0000256" key="3">
    <source>
        <dbReference type="ARBA" id="ARBA00004236"/>
    </source>
</evidence>
<dbReference type="GO" id="GO:0005886">
    <property type="term" value="C:plasma membrane"/>
    <property type="evidence" value="ECO:0007669"/>
    <property type="project" value="UniProtKB-SubCell"/>
</dbReference>
<dbReference type="Proteomes" id="UP000694394">
    <property type="component" value="Chromosome 5"/>
</dbReference>
<dbReference type="PROSITE" id="PS00518">
    <property type="entry name" value="ZF_RING_1"/>
    <property type="match status" value="1"/>
</dbReference>